<gene>
    <name evidence="2" type="ORF">PAAG_11086</name>
</gene>
<dbReference type="HOGENOM" id="CLU_2455338_0_0_1"/>
<name>A0A0A2V7T4_PARBA</name>
<reference evidence="2 3" key="1">
    <citation type="journal article" date="2011" name="PLoS Genet.">
        <title>Comparative genomic analysis of human fungal pathogens causing paracoccidioidomycosis.</title>
        <authorList>
            <person name="Desjardins C.A."/>
            <person name="Champion M.D."/>
            <person name="Holder J.W."/>
            <person name="Muszewska A."/>
            <person name="Goldberg J."/>
            <person name="Bailao A.M."/>
            <person name="Brigido M.M."/>
            <person name="Ferreira M.E."/>
            <person name="Garcia A.M."/>
            <person name="Grynberg M."/>
            <person name="Gujja S."/>
            <person name="Heiman D.I."/>
            <person name="Henn M.R."/>
            <person name="Kodira C.D."/>
            <person name="Leon-Narvaez H."/>
            <person name="Longo L.V."/>
            <person name="Ma L.J."/>
            <person name="Malavazi I."/>
            <person name="Matsuo A.L."/>
            <person name="Morais F.V."/>
            <person name="Pereira M."/>
            <person name="Rodriguez-Brito S."/>
            <person name="Sakthikumar S."/>
            <person name="Salem-Izacc S.M."/>
            <person name="Sykes S.M."/>
            <person name="Teixeira M.M."/>
            <person name="Vallejo M.C."/>
            <person name="Walter M.E."/>
            <person name="Yandava C."/>
            <person name="Young S."/>
            <person name="Zeng Q."/>
            <person name="Zucker J."/>
            <person name="Felipe M.S."/>
            <person name="Goldman G.H."/>
            <person name="Haas B.J."/>
            <person name="McEwen J.G."/>
            <person name="Nino-Vega G."/>
            <person name="Puccia R."/>
            <person name="San-Blas G."/>
            <person name="Soares C.M."/>
            <person name="Birren B.W."/>
            <person name="Cuomo C.A."/>
        </authorList>
    </citation>
    <scope>NUCLEOTIDE SEQUENCE [LARGE SCALE GENOMIC DNA]</scope>
    <source>
        <strain evidence="3">ATCC MYA-826 / Pb01</strain>
    </source>
</reference>
<dbReference type="RefSeq" id="XP_015703598.1">
    <property type="nucleotide sequence ID" value="XM_015846794.1"/>
</dbReference>
<dbReference type="KEGG" id="pbl:PAAG_11086"/>
<evidence type="ECO:0000256" key="1">
    <source>
        <dbReference type="SAM" id="MobiDB-lite"/>
    </source>
</evidence>
<dbReference type="EMBL" id="KN293992">
    <property type="protein sequence ID" value="KGQ02135.1"/>
    <property type="molecule type" value="Genomic_DNA"/>
</dbReference>
<proteinExistence type="predicted"/>
<dbReference type="GeneID" id="26970212"/>
<organism evidence="2 3">
    <name type="scientific">Paracoccidioides lutzii (strain ATCC MYA-826 / Pb01)</name>
    <name type="common">Paracoccidioides brasiliensis</name>
    <dbReference type="NCBI Taxonomy" id="502779"/>
    <lineage>
        <taxon>Eukaryota</taxon>
        <taxon>Fungi</taxon>
        <taxon>Dikarya</taxon>
        <taxon>Ascomycota</taxon>
        <taxon>Pezizomycotina</taxon>
        <taxon>Eurotiomycetes</taxon>
        <taxon>Eurotiomycetidae</taxon>
        <taxon>Onygenales</taxon>
        <taxon>Ajellomycetaceae</taxon>
        <taxon>Paracoccidioides</taxon>
    </lineage>
</organism>
<dbReference type="AlphaFoldDB" id="A0A0A2V7T4"/>
<keyword evidence="3" id="KW-1185">Reference proteome</keyword>
<sequence length="89" mass="8836">MQISRAAGNSVAVELRGPGDFKATKPGGDDDNYGAANSPTAYGSYLGVPLTVDSVIINLGVTPKVGAKAVRSSVTKESAAASPTSAIVA</sequence>
<dbReference type="VEuPathDB" id="FungiDB:PAAG_11086"/>
<feature type="region of interest" description="Disordered" evidence="1">
    <location>
        <begin position="1"/>
        <end position="36"/>
    </location>
</feature>
<protein>
    <submittedName>
        <fullName evidence="2">Uncharacterized protein</fullName>
    </submittedName>
</protein>
<evidence type="ECO:0000313" key="2">
    <source>
        <dbReference type="EMBL" id="KGQ02135.1"/>
    </source>
</evidence>
<evidence type="ECO:0000313" key="3">
    <source>
        <dbReference type="Proteomes" id="UP000002059"/>
    </source>
</evidence>
<dbReference type="Proteomes" id="UP000002059">
    <property type="component" value="Partially assembled WGS sequence"/>
</dbReference>
<accession>A0A0A2V7T4</accession>